<sequence length="123" mass="13636">MAGNEWVKSFIERNPELSIRQAEGLSVARAKGLSRKEVNNFHELLTKVLADNDLLDKPERIYNMDESGVQLNNKPGKVVAKKGAKVVNSVTSVEKGETMTIVACCNAIGNFKHFILPTHEDNK</sequence>
<protein>
    <submittedName>
        <fullName evidence="1">(African queen) hypothetical protein</fullName>
    </submittedName>
</protein>
<proteinExistence type="predicted"/>
<evidence type="ECO:0000313" key="2">
    <source>
        <dbReference type="Proteomes" id="UP000789524"/>
    </source>
</evidence>
<gene>
    <name evidence="1" type="ORF">DCHRY22_LOCUS10201</name>
</gene>
<dbReference type="AlphaFoldDB" id="A0A8J2VU35"/>
<accession>A0A8J2VU35</accession>
<organism evidence="1 2">
    <name type="scientific">Danaus chrysippus</name>
    <name type="common">African queen</name>
    <dbReference type="NCBI Taxonomy" id="151541"/>
    <lineage>
        <taxon>Eukaryota</taxon>
        <taxon>Metazoa</taxon>
        <taxon>Ecdysozoa</taxon>
        <taxon>Arthropoda</taxon>
        <taxon>Hexapoda</taxon>
        <taxon>Insecta</taxon>
        <taxon>Pterygota</taxon>
        <taxon>Neoptera</taxon>
        <taxon>Endopterygota</taxon>
        <taxon>Lepidoptera</taxon>
        <taxon>Glossata</taxon>
        <taxon>Ditrysia</taxon>
        <taxon>Papilionoidea</taxon>
        <taxon>Nymphalidae</taxon>
        <taxon>Danainae</taxon>
        <taxon>Danaini</taxon>
        <taxon>Danaina</taxon>
        <taxon>Danaus</taxon>
        <taxon>Anosia</taxon>
    </lineage>
</organism>
<reference evidence="1" key="1">
    <citation type="submission" date="2021-09" db="EMBL/GenBank/DDBJ databases">
        <authorList>
            <person name="Martin H S."/>
        </authorList>
    </citation>
    <scope>NUCLEOTIDE SEQUENCE</scope>
</reference>
<dbReference type="EMBL" id="CAKASE010000068">
    <property type="protein sequence ID" value="CAG9572682.1"/>
    <property type="molecule type" value="Genomic_DNA"/>
</dbReference>
<dbReference type="Proteomes" id="UP000789524">
    <property type="component" value="Unassembled WGS sequence"/>
</dbReference>
<evidence type="ECO:0000313" key="1">
    <source>
        <dbReference type="EMBL" id="CAG9572682.1"/>
    </source>
</evidence>
<comment type="caution">
    <text evidence="1">The sequence shown here is derived from an EMBL/GenBank/DDBJ whole genome shotgun (WGS) entry which is preliminary data.</text>
</comment>
<name>A0A8J2VU35_9NEOP</name>
<dbReference type="OrthoDB" id="7477068at2759"/>
<keyword evidence="2" id="KW-1185">Reference proteome</keyword>